<evidence type="ECO:0000313" key="2">
    <source>
        <dbReference type="Proteomes" id="UP000184159"/>
    </source>
</evidence>
<organism evidence="1 2">
    <name type="scientific">Vibrio gazogenes DSM 21264 = NBRC 103151</name>
    <dbReference type="NCBI Taxonomy" id="1123492"/>
    <lineage>
        <taxon>Bacteria</taxon>
        <taxon>Pseudomonadati</taxon>
        <taxon>Pseudomonadota</taxon>
        <taxon>Gammaproteobacteria</taxon>
        <taxon>Vibrionales</taxon>
        <taxon>Vibrionaceae</taxon>
        <taxon>Vibrio</taxon>
    </lineage>
</organism>
<dbReference type="EMBL" id="FQUH01000002">
    <property type="protein sequence ID" value="SHE57891.1"/>
    <property type="molecule type" value="Genomic_DNA"/>
</dbReference>
<protein>
    <submittedName>
        <fullName evidence="1">Uncharacterized protein</fullName>
    </submittedName>
</protein>
<dbReference type="AlphaFoldDB" id="A0A1M4UMA3"/>
<gene>
    <name evidence="1" type="ORF">SAMN02745781_00505</name>
</gene>
<proteinExistence type="predicted"/>
<dbReference type="Proteomes" id="UP000184159">
    <property type="component" value="Unassembled WGS sequence"/>
</dbReference>
<accession>A0A1M4UMA3</accession>
<sequence length="58" mass="6732">MKTTCSVLLYADIFNLDLNKNQTGSKHSYQEENIGSLAKITVWNNKLRTNEPIKLYDR</sequence>
<name>A0A1M4UMA3_VIBGA</name>
<evidence type="ECO:0000313" key="1">
    <source>
        <dbReference type="EMBL" id="SHE57891.1"/>
    </source>
</evidence>
<reference evidence="2" key="1">
    <citation type="submission" date="2016-11" db="EMBL/GenBank/DDBJ databases">
        <authorList>
            <person name="Varghese N."/>
            <person name="Submissions S."/>
        </authorList>
    </citation>
    <scope>NUCLEOTIDE SEQUENCE [LARGE SCALE GENOMIC DNA]</scope>
    <source>
        <strain evidence="2">DSM 21264</strain>
    </source>
</reference>
<keyword evidence="2" id="KW-1185">Reference proteome</keyword>